<evidence type="ECO:0000313" key="13">
    <source>
        <dbReference type="EMBL" id="PWZ28258.1"/>
    </source>
</evidence>
<comment type="caution">
    <text evidence="13">The sequence shown here is derived from an EMBL/GenBank/DDBJ whole genome shotgun (WGS) entry which is preliminary data.</text>
</comment>
<dbReference type="InterPro" id="IPR017441">
    <property type="entry name" value="Protein_kinase_ATP_BS"/>
</dbReference>
<dbReference type="EC" id="2.7.11.23" evidence="2"/>
<organism evidence="13 14">
    <name type="scientific">Zea mays</name>
    <name type="common">Maize</name>
    <dbReference type="NCBI Taxonomy" id="4577"/>
    <lineage>
        <taxon>Eukaryota</taxon>
        <taxon>Viridiplantae</taxon>
        <taxon>Streptophyta</taxon>
        <taxon>Embryophyta</taxon>
        <taxon>Tracheophyta</taxon>
        <taxon>Spermatophyta</taxon>
        <taxon>Magnoliopsida</taxon>
        <taxon>Liliopsida</taxon>
        <taxon>Poales</taxon>
        <taxon>Poaceae</taxon>
        <taxon>PACMAD clade</taxon>
        <taxon>Panicoideae</taxon>
        <taxon>Andropogonodae</taxon>
        <taxon>Andropogoneae</taxon>
        <taxon>Tripsacinae</taxon>
        <taxon>Zea</taxon>
    </lineage>
</organism>
<evidence type="ECO:0000259" key="12">
    <source>
        <dbReference type="PROSITE" id="PS50011"/>
    </source>
</evidence>
<dbReference type="Gene3D" id="1.10.510.10">
    <property type="entry name" value="Transferase(Phosphotransferase) domain 1"/>
    <property type="match status" value="1"/>
</dbReference>
<dbReference type="AlphaFoldDB" id="A0A3L6F5S0"/>
<evidence type="ECO:0000256" key="11">
    <source>
        <dbReference type="SAM" id="MobiDB-lite"/>
    </source>
</evidence>
<comment type="similarity">
    <text evidence="1">Belongs to the protein kinase superfamily. CMGC Ser/Thr protein kinase family. CDC2/CDKX subfamily.</text>
</comment>
<dbReference type="ExpressionAtlas" id="A0A3L6F5S0">
    <property type="expression patterns" value="baseline"/>
</dbReference>
<keyword evidence="7 9" id="KW-0067">ATP-binding</keyword>
<dbReference type="PANTHER" id="PTHR24056">
    <property type="entry name" value="CELL DIVISION PROTEIN KINASE"/>
    <property type="match status" value="1"/>
</dbReference>
<evidence type="ECO:0000256" key="1">
    <source>
        <dbReference type="ARBA" id="ARBA00006485"/>
    </source>
</evidence>
<dbReference type="SUPFAM" id="SSF56112">
    <property type="entry name" value="Protein kinase-like (PK-like)"/>
    <property type="match status" value="1"/>
</dbReference>
<evidence type="ECO:0000256" key="8">
    <source>
        <dbReference type="ARBA" id="ARBA00049280"/>
    </source>
</evidence>
<protein>
    <recommendedName>
        <fullName evidence="2">[RNA-polymerase]-subunit kinase</fullName>
        <ecNumber evidence="2">2.7.11.23</ecNumber>
    </recommendedName>
</protein>
<comment type="catalytic activity">
    <reaction evidence="8">
        <text>[DNA-directed RNA polymerase] + ATP = phospho-[DNA-directed RNA polymerase] + ADP + H(+)</text>
        <dbReference type="Rhea" id="RHEA:10216"/>
        <dbReference type="Rhea" id="RHEA-COMP:11321"/>
        <dbReference type="Rhea" id="RHEA-COMP:11322"/>
        <dbReference type="ChEBI" id="CHEBI:15378"/>
        <dbReference type="ChEBI" id="CHEBI:30616"/>
        <dbReference type="ChEBI" id="CHEBI:43176"/>
        <dbReference type="ChEBI" id="CHEBI:68546"/>
        <dbReference type="ChEBI" id="CHEBI:456216"/>
        <dbReference type="EC" id="2.7.11.23"/>
    </reaction>
</comment>
<feature type="binding site" evidence="9">
    <location>
        <position position="97"/>
    </location>
    <ligand>
        <name>ATP</name>
        <dbReference type="ChEBI" id="CHEBI:30616"/>
    </ligand>
</feature>
<dbReference type="EMBL" id="NCVQ01000005">
    <property type="protein sequence ID" value="PWZ28258.1"/>
    <property type="molecule type" value="Genomic_DNA"/>
</dbReference>
<feature type="compositionally biased region" description="Basic and acidic residues" evidence="11">
    <location>
        <begin position="48"/>
        <end position="59"/>
    </location>
</feature>
<keyword evidence="3" id="KW-0597">Phosphoprotein</keyword>
<dbReference type="FunFam" id="3.30.200.20:FF:000691">
    <property type="entry name" value="Cyclin-dependent kinase G-1"/>
    <property type="match status" value="1"/>
</dbReference>
<name>A0A3L6F5S0_MAIZE</name>
<dbReference type="PROSITE" id="PS00108">
    <property type="entry name" value="PROTEIN_KINASE_ST"/>
    <property type="match status" value="1"/>
</dbReference>
<dbReference type="InterPro" id="IPR050108">
    <property type="entry name" value="CDK"/>
</dbReference>
<keyword evidence="10" id="KW-0723">Serine/threonine-protein kinase</keyword>
<accession>A0A3L6F5S0</accession>
<dbReference type="GO" id="GO:0005524">
    <property type="term" value="F:ATP binding"/>
    <property type="evidence" value="ECO:0007669"/>
    <property type="project" value="UniProtKB-UniRule"/>
</dbReference>
<keyword evidence="6 13" id="KW-0418">Kinase</keyword>
<dbReference type="GO" id="GO:0008353">
    <property type="term" value="F:RNA polymerase II CTD heptapeptide repeat kinase activity"/>
    <property type="evidence" value="ECO:0007669"/>
    <property type="project" value="UniProtKB-EC"/>
</dbReference>
<feature type="region of interest" description="Disordered" evidence="11">
    <location>
        <begin position="1"/>
        <end position="60"/>
    </location>
</feature>
<reference evidence="13 14" key="1">
    <citation type="journal article" date="2018" name="Nat. Genet.">
        <title>Extensive intraspecific gene order and gene structural variations between Mo17 and other maize genomes.</title>
        <authorList>
            <person name="Sun S."/>
            <person name="Zhou Y."/>
            <person name="Chen J."/>
            <person name="Shi J."/>
            <person name="Zhao H."/>
            <person name="Zhao H."/>
            <person name="Song W."/>
            <person name="Zhang M."/>
            <person name="Cui Y."/>
            <person name="Dong X."/>
            <person name="Liu H."/>
            <person name="Ma X."/>
            <person name="Jiao Y."/>
            <person name="Wang B."/>
            <person name="Wei X."/>
            <person name="Stein J.C."/>
            <person name="Glaubitz J.C."/>
            <person name="Lu F."/>
            <person name="Yu G."/>
            <person name="Liang C."/>
            <person name="Fengler K."/>
            <person name="Li B."/>
            <person name="Rafalski A."/>
            <person name="Schnable P.S."/>
            <person name="Ware D.H."/>
            <person name="Buckler E.S."/>
            <person name="Lai J."/>
        </authorList>
    </citation>
    <scope>NUCLEOTIDE SEQUENCE [LARGE SCALE GENOMIC DNA]</scope>
    <source>
        <strain evidence="14">cv. Missouri 17</strain>
        <tissue evidence="13">Seedling</tissue>
    </source>
</reference>
<keyword evidence="4" id="KW-0808">Transferase</keyword>
<dbReference type="Gene3D" id="3.30.200.20">
    <property type="entry name" value="Phosphorylase Kinase, domain 1"/>
    <property type="match status" value="1"/>
</dbReference>
<gene>
    <name evidence="13" type="primary">CDKG-2_0</name>
    <name evidence="13" type="ORF">Zm00014a_032235</name>
</gene>
<evidence type="ECO:0000256" key="6">
    <source>
        <dbReference type="ARBA" id="ARBA00022777"/>
    </source>
</evidence>
<dbReference type="PROSITE" id="PS00107">
    <property type="entry name" value="PROTEIN_KINASE_ATP"/>
    <property type="match status" value="1"/>
</dbReference>
<evidence type="ECO:0000256" key="2">
    <source>
        <dbReference type="ARBA" id="ARBA00012409"/>
    </source>
</evidence>
<evidence type="ECO:0000256" key="4">
    <source>
        <dbReference type="ARBA" id="ARBA00022679"/>
    </source>
</evidence>
<evidence type="ECO:0000256" key="3">
    <source>
        <dbReference type="ARBA" id="ARBA00022553"/>
    </source>
</evidence>
<dbReference type="SMART" id="SM00220">
    <property type="entry name" value="S_TKc"/>
    <property type="match status" value="1"/>
</dbReference>
<dbReference type="PROSITE" id="PS50011">
    <property type="entry name" value="PROTEIN_KINASE_DOM"/>
    <property type="match status" value="1"/>
</dbReference>
<dbReference type="InterPro" id="IPR000719">
    <property type="entry name" value="Prot_kinase_dom"/>
</dbReference>
<evidence type="ECO:0000256" key="10">
    <source>
        <dbReference type="RuleBase" id="RU000304"/>
    </source>
</evidence>
<sequence length="360" mass="38608">MAVLATECCSSAAKERQDRRRSNVRPSAAEESSDRRRSNVRPSAAEDLSDRRGGNDKQQARISAISSYETLKKIGEGAYGAVTKARHIESGEIVAIKSSNVDNAGGEAEAAALLLREAAMLAACAGNPAVVRLREVARGPDMRELYLVMEYAGRSLSDAISRSRRRGGQRCFSEPEARGAMAQLLAGASTMHAHGIVHRDLKPGNVLVGEKDGRLRFCDLGLARPVDAPAADDVDRLQGTLGYMAPELLLSQDYGAPVDVWALGCIMAEIVVGEPLFAEEDLCQNLISIVHLLGISDDVSMMPLGVSPSPSSKLRERVPEELLSPAGFDVLQGLLEYDPKDRLTASAALNMPWFAAKDGP</sequence>
<dbReference type="InterPro" id="IPR008271">
    <property type="entry name" value="Ser/Thr_kinase_AS"/>
</dbReference>
<evidence type="ECO:0000256" key="7">
    <source>
        <dbReference type="ARBA" id="ARBA00022840"/>
    </source>
</evidence>
<keyword evidence="5 9" id="KW-0547">Nucleotide-binding</keyword>
<evidence type="ECO:0000256" key="9">
    <source>
        <dbReference type="PROSITE-ProRule" id="PRU10141"/>
    </source>
</evidence>
<dbReference type="Pfam" id="PF00069">
    <property type="entry name" value="Pkinase"/>
    <property type="match status" value="1"/>
</dbReference>
<evidence type="ECO:0000313" key="14">
    <source>
        <dbReference type="Proteomes" id="UP000251960"/>
    </source>
</evidence>
<evidence type="ECO:0000256" key="5">
    <source>
        <dbReference type="ARBA" id="ARBA00022741"/>
    </source>
</evidence>
<proteinExistence type="inferred from homology"/>
<dbReference type="InterPro" id="IPR011009">
    <property type="entry name" value="Kinase-like_dom_sf"/>
</dbReference>
<dbReference type="Proteomes" id="UP000251960">
    <property type="component" value="Chromosome 4"/>
</dbReference>
<dbReference type="FunFam" id="1.10.510.10:FF:000559">
    <property type="entry name" value="Protein kinase domain containing protein"/>
    <property type="match status" value="1"/>
</dbReference>
<dbReference type="PANTHER" id="PTHR24056:SF578">
    <property type="entry name" value="CYCLIN-DEPENDENT KINASE F-2-RELATED"/>
    <property type="match status" value="1"/>
</dbReference>
<feature type="domain" description="Protein kinase" evidence="12">
    <location>
        <begin position="68"/>
        <end position="354"/>
    </location>
</feature>